<dbReference type="Proteomes" id="UP000599312">
    <property type="component" value="Unassembled WGS sequence"/>
</dbReference>
<evidence type="ECO:0000256" key="4">
    <source>
        <dbReference type="ARBA" id="ARBA00023136"/>
    </source>
</evidence>
<feature type="transmembrane region" description="Helical" evidence="5">
    <location>
        <begin position="293"/>
        <end position="314"/>
    </location>
</feature>
<name>A0A931BLQ6_9HYPH</name>
<feature type="transmembrane region" description="Helical" evidence="5">
    <location>
        <begin position="165"/>
        <end position="184"/>
    </location>
</feature>
<protein>
    <submittedName>
        <fullName evidence="7">MFS transporter</fullName>
    </submittedName>
</protein>
<keyword evidence="8" id="KW-1185">Reference proteome</keyword>
<feature type="transmembrane region" description="Helical" evidence="5">
    <location>
        <begin position="98"/>
        <end position="117"/>
    </location>
</feature>
<feature type="transmembrane region" description="Helical" evidence="5">
    <location>
        <begin position="238"/>
        <end position="257"/>
    </location>
</feature>
<proteinExistence type="predicted"/>
<feature type="transmembrane region" description="Helical" evidence="5">
    <location>
        <begin position="47"/>
        <end position="68"/>
    </location>
</feature>
<feature type="transmembrane region" description="Helical" evidence="5">
    <location>
        <begin position="204"/>
        <end position="226"/>
    </location>
</feature>
<evidence type="ECO:0000313" key="8">
    <source>
        <dbReference type="Proteomes" id="UP000599312"/>
    </source>
</evidence>
<feature type="transmembrane region" description="Helical" evidence="5">
    <location>
        <begin position="269"/>
        <end position="287"/>
    </location>
</feature>
<gene>
    <name evidence="7" type="ORF">I2H38_08310</name>
</gene>
<evidence type="ECO:0000256" key="5">
    <source>
        <dbReference type="SAM" id="Phobius"/>
    </source>
</evidence>
<organism evidence="7 8">
    <name type="scientific">Microvirga alba</name>
    <dbReference type="NCBI Taxonomy" id="2791025"/>
    <lineage>
        <taxon>Bacteria</taxon>
        <taxon>Pseudomonadati</taxon>
        <taxon>Pseudomonadota</taxon>
        <taxon>Alphaproteobacteria</taxon>
        <taxon>Hyphomicrobiales</taxon>
        <taxon>Methylobacteriaceae</taxon>
        <taxon>Microvirga</taxon>
    </lineage>
</organism>
<dbReference type="InterPro" id="IPR051788">
    <property type="entry name" value="MFS_Transporter"/>
</dbReference>
<dbReference type="Gene3D" id="1.20.1250.20">
    <property type="entry name" value="MFS general substrate transporter like domains"/>
    <property type="match status" value="1"/>
</dbReference>
<dbReference type="GO" id="GO:0016020">
    <property type="term" value="C:membrane"/>
    <property type="evidence" value="ECO:0007669"/>
    <property type="project" value="UniProtKB-SubCell"/>
</dbReference>
<evidence type="ECO:0000259" key="6">
    <source>
        <dbReference type="PROSITE" id="PS50850"/>
    </source>
</evidence>
<dbReference type="RefSeq" id="WP_196271392.1">
    <property type="nucleotide sequence ID" value="NZ_JADQDO010000003.1"/>
</dbReference>
<dbReference type="PROSITE" id="PS50850">
    <property type="entry name" value="MFS"/>
    <property type="match status" value="1"/>
</dbReference>
<dbReference type="AlphaFoldDB" id="A0A931BLQ6"/>
<dbReference type="PANTHER" id="PTHR23514">
    <property type="entry name" value="BYPASS OF STOP CODON PROTEIN 6"/>
    <property type="match status" value="1"/>
</dbReference>
<reference evidence="7" key="1">
    <citation type="submission" date="2020-11" db="EMBL/GenBank/DDBJ databases">
        <authorList>
            <person name="Kim M.K."/>
        </authorList>
    </citation>
    <scope>NUCLEOTIDE SEQUENCE</scope>
    <source>
        <strain evidence="7">BT350</strain>
    </source>
</reference>
<dbReference type="InterPro" id="IPR036259">
    <property type="entry name" value="MFS_trans_sf"/>
</dbReference>
<feature type="domain" description="Major facilitator superfamily (MFS) profile" evidence="6">
    <location>
        <begin position="9"/>
        <end position="380"/>
    </location>
</feature>
<dbReference type="CDD" id="cd17393">
    <property type="entry name" value="MFS_MosC_like"/>
    <property type="match status" value="1"/>
</dbReference>
<evidence type="ECO:0000256" key="2">
    <source>
        <dbReference type="ARBA" id="ARBA00022692"/>
    </source>
</evidence>
<accession>A0A931BLQ6</accession>
<feature type="transmembrane region" description="Helical" evidence="5">
    <location>
        <begin position="138"/>
        <end position="159"/>
    </location>
</feature>
<dbReference type="PANTHER" id="PTHR23514:SF13">
    <property type="entry name" value="INNER MEMBRANE PROTEIN YBJJ"/>
    <property type="match status" value="1"/>
</dbReference>
<dbReference type="InterPro" id="IPR020846">
    <property type="entry name" value="MFS_dom"/>
</dbReference>
<keyword evidence="3 5" id="KW-1133">Transmembrane helix</keyword>
<dbReference type="Pfam" id="PF07690">
    <property type="entry name" value="MFS_1"/>
    <property type="match status" value="1"/>
</dbReference>
<dbReference type="InterPro" id="IPR011701">
    <property type="entry name" value="MFS"/>
</dbReference>
<feature type="transmembrane region" description="Helical" evidence="5">
    <location>
        <begin position="7"/>
        <end position="27"/>
    </location>
</feature>
<evidence type="ECO:0000313" key="7">
    <source>
        <dbReference type="EMBL" id="MBF9233382.1"/>
    </source>
</evidence>
<dbReference type="SUPFAM" id="SSF103473">
    <property type="entry name" value="MFS general substrate transporter"/>
    <property type="match status" value="1"/>
</dbReference>
<keyword evidence="4 5" id="KW-0472">Membrane</keyword>
<feature type="transmembrane region" description="Helical" evidence="5">
    <location>
        <begin position="357"/>
        <end position="376"/>
    </location>
</feature>
<feature type="transmembrane region" description="Helical" evidence="5">
    <location>
        <begin position="75"/>
        <end position="92"/>
    </location>
</feature>
<keyword evidence="2 5" id="KW-0812">Transmembrane</keyword>
<evidence type="ECO:0000256" key="3">
    <source>
        <dbReference type="ARBA" id="ARBA00022989"/>
    </source>
</evidence>
<sequence>MIQSNLYYARMATSAIFFGNGFGIGTWAAQLPRFKTALDLSDGELSLALLAFALGAVVLMPVVGWFAARIGSRTATLIAAFAFAATLLLPGLAPNLPYLVAASLVAGASNGAMDVSMNTNATVVESAWNKAIMSSFHAFFSLGGLAGATVSGLLIAGGFDIPSTLLLSCVGMGVVFLVASFWTLDDAKGSTEGHGFAWPRETIIGLAVLTLLCFMVEGAMVDWTAIYLKTVAGASLETAVAGFAAFSLTMTVCRFMGDFVVRRLGRSRTVRLGGLLAAFGLALAMMMPQPMTATIGFALVGLGLANTVPVLFSAASQAEGVPPSMGVAMVATLGYGGLLMGPPLIGFSGDLIGLRPTLGLLIACALTIIVMSQRALRPAKVV</sequence>
<dbReference type="GO" id="GO:0022857">
    <property type="term" value="F:transmembrane transporter activity"/>
    <property type="evidence" value="ECO:0007669"/>
    <property type="project" value="InterPro"/>
</dbReference>
<comment type="subcellular location">
    <subcellularLocation>
        <location evidence="1">Membrane</location>
        <topology evidence="1">Multi-pass membrane protein</topology>
    </subcellularLocation>
</comment>
<feature type="transmembrane region" description="Helical" evidence="5">
    <location>
        <begin position="326"/>
        <end position="345"/>
    </location>
</feature>
<evidence type="ECO:0000256" key="1">
    <source>
        <dbReference type="ARBA" id="ARBA00004141"/>
    </source>
</evidence>
<dbReference type="EMBL" id="JADQDO010000003">
    <property type="protein sequence ID" value="MBF9233382.1"/>
    <property type="molecule type" value="Genomic_DNA"/>
</dbReference>
<comment type="caution">
    <text evidence="7">The sequence shown here is derived from an EMBL/GenBank/DDBJ whole genome shotgun (WGS) entry which is preliminary data.</text>
</comment>